<sequence length="118" mass="13324">MKLLGYLMTALLCICFAFVGKLNADVVNFHYVSLEWLTSERLAGFLPLKLTVNACELPVIVVMAGCFVLGALITLLIFGVKVTYWRARATAVEQQIRDEHEEMERIKVRTAFEASRKV</sequence>
<dbReference type="EMBL" id="CP000513">
    <property type="protein sequence ID" value="ABQ13970.1"/>
    <property type="molecule type" value="Genomic_DNA"/>
</dbReference>
<evidence type="ECO:0000256" key="1">
    <source>
        <dbReference type="SAM" id="Phobius"/>
    </source>
</evidence>
<dbReference type="HOGENOM" id="CLU_2300722_0_0_6"/>
<organism evidence="2 3">
    <name type="scientific">Dichelobacter nodosus (strain VCS1703A)</name>
    <dbReference type="NCBI Taxonomy" id="246195"/>
    <lineage>
        <taxon>Bacteria</taxon>
        <taxon>Pseudomonadati</taxon>
        <taxon>Pseudomonadota</taxon>
        <taxon>Gammaproteobacteria</taxon>
        <taxon>Cardiobacteriales</taxon>
        <taxon>Cardiobacteriaceae</taxon>
        <taxon>Dichelobacter</taxon>
    </lineage>
</organism>
<evidence type="ECO:0008006" key="4">
    <source>
        <dbReference type="Google" id="ProtNLM"/>
    </source>
</evidence>
<accession>A5EVH4</accession>
<dbReference type="AlphaFoldDB" id="A5EVH4"/>
<dbReference type="Proteomes" id="UP000000248">
    <property type="component" value="Chromosome"/>
</dbReference>
<reference evidence="2 3" key="1">
    <citation type="journal article" date="2007" name="Nat. Biotechnol.">
        <title>Genome sequence and identification of candidate vaccine antigens from the animal pathogen Dichelobacter nodosus.</title>
        <authorList>
            <person name="Myers G.S."/>
            <person name="Parker D."/>
            <person name="Al-Hasani K."/>
            <person name="Kennan R.M."/>
            <person name="Seemann T."/>
            <person name="Ren Q."/>
            <person name="Badger J.H."/>
            <person name="Selengut J.D."/>
            <person name="Deboy R.T."/>
            <person name="Tettelin H."/>
            <person name="Boyce J.D."/>
            <person name="McCarl V.P."/>
            <person name="Han X."/>
            <person name="Nelson W.C."/>
            <person name="Madupu R."/>
            <person name="Mohamoud Y."/>
            <person name="Holley T."/>
            <person name="Fedorova N."/>
            <person name="Khouri H."/>
            <person name="Bottomley S.P."/>
            <person name="Whittington R.J."/>
            <person name="Adler B."/>
            <person name="Songer J.G."/>
            <person name="Rood J.I."/>
            <person name="Paulsen I.T."/>
        </authorList>
    </citation>
    <scope>NUCLEOTIDE SEQUENCE [LARGE SCALE GENOMIC DNA]</scope>
    <source>
        <strain evidence="2 3">VCS1703A</strain>
    </source>
</reference>
<keyword evidence="1" id="KW-0472">Membrane</keyword>
<keyword evidence="1" id="KW-0812">Transmembrane</keyword>
<dbReference type="OrthoDB" id="9962385at2"/>
<dbReference type="RefSeq" id="WP_012030896.1">
    <property type="nucleotide sequence ID" value="NC_009446.1"/>
</dbReference>
<feature type="transmembrane region" description="Helical" evidence="1">
    <location>
        <begin position="57"/>
        <end position="78"/>
    </location>
</feature>
<evidence type="ECO:0000313" key="2">
    <source>
        <dbReference type="EMBL" id="ABQ13970.1"/>
    </source>
</evidence>
<keyword evidence="3" id="KW-1185">Reference proteome</keyword>
<proteinExistence type="predicted"/>
<evidence type="ECO:0000313" key="3">
    <source>
        <dbReference type="Proteomes" id="UP000000248"/>
    </source>
</evidence>
<keyword evidence="1" id="KW-1133">Transmembrane helix</keyword>
<dbReference type="KEGG" id="dno:DNO_0562"/>
<protein>
    <recommendedName>
        <fullName evidence="4">Lipopolysaccharide assembly protein A domain-containing protein</fullName>
    </recommendedName>
</protein>
<dbReference type="STRING" id="246195.DNO_0562"/>
<gene>
    <name evidence="2" type="ordered locus">DNO_0562</name>
</gene>
<name>A5EVH4_DICNV</name>